<dbReference type="InterPro" id="IPR001969">
    <property type="entry name" value="Aspartic_peptidase_AS"/>
</dbReference>
<dbReference type="PROSITE" id="PS00141">
    <property type="entry name" value="ASP_PROTEASE"/>
    <property type="match status" value="1"/>
</dbReference>
<dbReference type="RefSeq" id="XP_042593705.1">
    <property type="nucleotide sequence ID" value="XM_042737771.1"/>
</dbReference>
<dbReference type="GeneID" id="122139570"/>
<name>A0A9Q9X235_CYPCA</name>
<dbReference type="AlphaFoldDB" id="A0A9Q9X235"/>
<dbReference type="OrthoDB" id="8927557at2759"/>
<accession>A0A9Q9X235</accession>
<sequence length="351" mass="39285">MVSVMIQNIKCTGLLDTGSQVTLMQQSMFEEKFPQYKLGQAPVLILRAANGLEIPYIGYASFDFNVAGVQVSERGVVIVKDEFSTNPLIIGMNVISQCWSALFQNEVQSSSLFQSTRERQAWQQVMAVCQRVAACTHEDGLLGNVWLANRRGVRVPPRSEVMVWGRARMGLRQRDYCGLVEPVSEQPVAAARTIAMVRGGRIPVRLCNIHPYSVFVGKYQKLGRLYEINSSDIHGCRDLGLTLNTEGIVEVRLTEASLLVEDAVSPDILLRKWSKVFSESELDVGYTEVVQHRIHTGNVPPIWERFRPLPPMMYQEMKALLADMLNKGVISESASPWAAPVVMVKKKDGSW</sequence>
<dbReference type="Proteomes" id="UP001155660">
    <property type="component" value="Chromosome B14"/>
</dbReference>
<dbReference type="InterPro" id="IPR050951">
    <property type="entry name" value="Retrovirus_Pol_polyprotein"/>
</dbReference>
<protein>
    <submittedName>
        <fullName evidence="1">Uncharacterized protein LOC122139570</fullName>
    </submittedName>
</protein>
<dbReference type="GO" id="GO:0004190">
    <property type="term" value="F:aspartic-type endopeptidase activity"/>
    <property type="evidence" value="ECO:0007669"/>
    <property type="project" value="InterPro"/>
</dbReference>
<dbReference type="GO" id="GO:0006508">
    <property type="term" value="P:proteolysis"/>
    <property type="evidence" value="ECO:0007669"/>
    <property type="project" value="InterPro"/>
</dbReference>
<dbReference type="KEGG" id="ccar:122139570"/>
<dbReference type="PANTHER" id="PTHR37984:SF5">
    <property type="entry name" value="PROTEIN NYNRIN-LIKE"/>
    <property type="match status" value="1"/>
</dbReference>
<dbReference type="PANTHER" id="PTHR37984">
    <property type="entry name" value="PROTEIN CBG26694"/>
    <property type="match status" value="1"/>
</dbReference>
<evidence type="ECO:0000313" key="1">
    <source>
        <dbReference type="RefSeq" id="XP_042593705.1"/>
    </source>
</evidence>
<gene>
    <name evidence="1" type="primary">LOC122139570</name>
</gene>
<organism evidence="1">
    <name type="scientific">Cyprinus carpio</name>
    <name type="common">Common carp</name>
    <dbReference type="NCBI Taxonomy" id="7962"/>
    <lineage>
        <taxon>Eukaryota</taxon>
        <taxon>Metazoa</taxon>
        <taxon>Chordata</taxon>
        <taxon>Craniata</taxon>
        <taxon>Vertebrata</taxon>
        <taxon>Euteleostomi</taxon>
        <taxon>Actinopterygii</taxon>
        <taxon>Neopterygii</taxon>
        <taxon>Teleostei</taxon>
        <taxon>Ostariophysi</taxon>
        <taxon>Cypriniformes</taxon>
        <taxon>Cyprinidae</taxon>
        <taxon>Cyprininae</taxon>
        <taxon>Cyprinus</taxon>
    </lineage>
</organism>
<reference evidence="1" key="1">
    <citation type="submission" date="2025-08" db="UniProtKB">
        <authorList>
            <consortium name="RefSeq"/>
        </authorList>
    </citation>
    <scope>IDENTIFICATION</scope>
    <source>
        <tissue evidence="1">Muscle</tissue>
    </source>
</reference>
<proteinExistence type="predicted"/>